<dbReference type="EMBL" id="CP144064">
    <property type="protein sequence ID" value="WWD22894.1"/>
    <property type="molecule type" value="Genomic_DNA"/>
</dbReference>
<keyword evidence="4" id="KW-1185">Reference proteome</keyword>
<feature type="region of interest" description="Disordered" evidence="2">
    <location>
        <begin position="588"/>
        <end position="638"/>
    </location>
</feature>
<dbReference type="RefSeq" id="XP_065824097.1">
    <property type="nucleotide sequence ID" value="XM_065968025.1"/>
</dbReference>
<dbReference type="Proteomes" id="UP000322225">
    <property type="component" value="Chromosome 14"/>
</dbReference>
<accession>A0AAJ8LS63</accession>
<evidence type="ECO:0000313" key="4">
    <source>
        <dbReference type="Proteomes" id="UP000322225"/>
    </source>
</evidence>
<feature type="compositionally biased region" description="Polar residues" evidence="2">
    <location>
        <begin position="80"/>
        <end position="97"/>
    </location>
</feature>
<feature type="compositionally biased region" description="Acidic residues" evidence="2">
    <location>
        <begin position="993"/>
        <end position="1009"/>
    </location>
</feature>
<keyword evidence="1" id="KW-0175">Coiled coil</keyword>
<feature type="compositionally biased region" description="Basic and acidic residues" evidence="2">
    <location>
        <begin position="260"/>
        <end position="270"/>
    </location>
</feature>
<sequence>MNGDHEPKPGPSQGISFAFSKHDYTKSATPYPEPAPIIQRREGRVVASEGPSESPSQALTQQRSSQNIQPTAGGPLRPQPANTQPFALGRSQSQNARQLDRHIEFPPLGPILPARSNGHLGTAGNVVSKKSDNGDFQPKLEREPTQRGRTGPSLFSGPLRPFQSSHLRLEHKSDDDNTTIERAPSFVASLQRPLQKEQDIKNFSNTSIANFSGGQGHPAWNQREKLPVPSTAPPVTRLLPDVNAGARVYSSNDAVLPDHPTPRSEGDRAVPDAPLTSVHVKTERRDSVPKDQHTGGDDDGSEEQYLNIISLKAERIKSLEERCQHLKAECDLLNDKLVRKTQELETSQEKSQQDQIAWRTSINNARSWREKVKQKENSKSQTFSELQKSFQAGTTALNASVEEVSREVRDWQNEEVKVIKEEITSHTDRFANMKSALHEIKAQLQTECSSRDELVAVKALNKKLQEDEESLLNRCKELEGKLQLFEESLTPKLDTVSTELIELNKKADTGITEGLIKYQDELHKKYTESEKQCTSLQHQLETADADRDAYERKWDDLKEHLRSSGCEGDDPENMIDQLLVNHKSDLDEKERDLRRAHRDSEERVLRSSKEITSLQKDLDSHKSKLGEAERQLRQAQRDLADQRATFTAERQTAEQAFRREVEVVKNERQLLNDDLDKARSDLRTLHDQMTVLSAEKKTRDSEIQSSRTREKSLDAQAKKSKHDLEAALGHIAALQTELNKQGDLYRQTTAEESAALQNEIERLKNELDLASKRTNTTHLNRITALEGENQKLQEKLTTAQQDVASARDMAKNEARLQKEVNETKFAKQVQQIKDLKNENSRLEAELKKCKAMIAASSEGGAGVKGDTIPSPSSPLTDPGSDDDEDKETSTSIPAEGDLRSVVPKQPSRSKAMSAFKPPTMSHAPAPQHTSSSSNKRKDSPVELDDDDEFRSPTLEDKAMAEILDKTEKRHSEKSAKILEVAVPKKKAKLAVTQDDDSDHEVPDDIEGDLEPSSSQPTTKPSKTKTKTKTKATATGGTRSGSNSTVKTYSQTNKKKGKGVRS</sequence>
<organism evidence="3 4">
    <name type="scientific">Kwoniella shandongensis</name>
    <dbReference type="NCBI Taxonomy" id="1734106"/>
    <lineage>
        <taxon>Eukaryota</taxon>
        <taxon>Fungi</taxon>
        <taxon>Dikarya</taxon>
        <taxon>Basidiomycota</taxon>
        <taxon>Agaricomycotina</taxon>
        <taxon>Tremellomycetes</taxon>
        <taxon>Tremellales</taxon>
        <taxon>Cryptococcaceae</taxon>
        <taxon>Kwoniella</taxon>
    </lineage>
</organism>
<dbReference type="KEGG" id="ksn:43589980"/>
<feature type="compositionally biased region" description="Basic and acidic residues" evidence="2">
    <location>
        <begin position="616"/>
        <end position="638"/>
    </location>
</feature>
<proteinExistence type="predicted"/>
<feature type="compositionally biased region" description="Basic residues" evidence="2">
    <location>
        <begin position="1052"/>
        <end position="1061"/>
    </location>
</feature>
<dbReference type="GeneID" id="43589980"/>
<dbReference type="SUPFAM" id="SSF57997">
    <property type="entry name" value="Tropomyosin"/>
    <property type="match status" value="1"/>
</dbReference>
<feature type="coiled-coil region" evidence="1">
    <location>
        <begin position="746"/>
        <end position="852"/>
    </location>
</feature>
<feature type="compositionally biased region" description="Basic and acidic residues" evidence="2">
    <location>
        <begin position="129"/>
        <end position="146"/>
    </location>
</feature>
<reference evidence="3" key="1">
    <citation type="submission" date="2017-08" db="EMBL/GenBank/DDBJ databases">
        <authorList>
            <person name="Cuomo C."/>
            <person name="Billmyre B."/>
            <person name="Heitman J."/>
        </authorList>
    </citation>
    <scope>NUCLEOTIDE SEQUENCE</scope>
    <source>
        <strain evidence="3">CBS 12478</strain>
    </source>
</reference>
<feature type="compositionally biased region" description="Low complexity" evidence="2">
    <location>
        <begin position="1030"/>
        <end position="1044"/>
    </location>
</feature>
<evidence type="ECO:0000256" key="1">
    <source>
        <dbReference type="SAM" id="Coils"/>
    </source>
</evidence>
<feature type="compositionally biased region" description="Polar residues" evidence="2">
    <location>
        <begin position="51"/>
        <end position="70"/>
    </location>
</feature>
<protein>
    <submittedName>
        <fullName evidence="3">Uncharacterized protein</fullName>
    </submittedName>
</protein>
<gene>
    <name evidence="3" type="ORF">CI109_107389</name>
</gene>
<feature type="region of interest" description="Disordered" evidence="2">
    <location>
        <begin position="857"/>
        <end position="1061"/>
    </location>
</feature>
<feature type="region of interest" description="Disordered" evidence="2">
    <location>
        <begin position="695"/>
        <end position="716"/>
    </location>
</feature>
<dbReference type="AlphaFoldDB" id="A0AAJ8LS63"/>
<name>A0AAJ8LS63_9TREE</name>
<feature type="compositionally biased region" description="Basic and acidic residues" evidence="2">
    <location>
        <begin position="588"/>
        <end position="609"/>
    </location>
</feature>
<feature type="compositionally biased region" description="Basic and acidic residues" evidence="2">
    <location>
        <begin position="280"/>
        <end position="296"/>
    </location>
</feature>
<evidence type="ECO:0000256" key="2">
    <source>
        <dbReference type="SAM" id="MobiDB-lite"/>
    </source>
</evidence>
<feature type="region of interest" description="Disordered" evidence="2">
    <location>
        <begin position="1"/>
        <end position="164"/>
    </location>
</feature>
<reference evidence="3" key="2">
    <citation type="submission" date="2024-01" db="EMBL/GenBank/DDBJ databases">
        <title>Comparative genomics of Cryptococcus and Kwoniella reveals pathogenesis evolution and contrasting modes of karyotype evolution via chromosome fusion or intercentromeric recombination.</title>
        <authorList>
            <person name="Coelho M.A."/>
            <person name="David-Palma M."/>
            <person name="Shea T."/>
            <person name="Bowers K."/>
            <person name="McGinley-Smith S."/>
            <person name="Mohammad A.W."/>
            <person name="Gnirke A."/>
            <person name="Yurkov A.M."/>
            <person name="Nowrousian M."/>
            <person name="Sun S."/>
            <person name="Cuomo C.A."/>
            <person name="Heitman J."/>
        </authorList>
    </citation>
    <scope>NUCLEOTIDE SEQUENCE</scope>
    <source>
        <strain evidence="3">CBS 12478</strain>
    </source>
</reference>
<feature type="region of interest" description="Disordered" evidence="2">
    <location>
        <begin position="250"/>
        <end position="303"/>
    </location>
</feature>
<feature type="compositionally biased region" description="Low complexity" evidence="2">
    <location>
        <begin position="1011"/>
        <end position="1020"/>
    </location>
</feature>
<evidence type="ECO:0000313" key="3">
    <source>
        <dbReference type="EMBL" id="WWD22894.1"/>
    </source>
</evidence>
<feature type="coiled-coil region" evidence="1">
    <location>
        <begin position="309"/>
        <end position="350"/>
    </location>
</feature>
<feature type="compositionally biased region" description="Basic and acidic residues" evidence="2">
    <location>
        <begin position="949"/>
        <end position="976"/>
    </location>
</feature>
<feature type="coiled-coil region" evidence="1">
    <location>
        <begin position="454"/>
        <end position="488"/>
    </location>
</feature>